<dbReference type="Gene3D" id="1.10.10.10">
    <property type="entry name" value="Winged helix-like DNA-binding domain superfamily/Winged helix DNA-binding domain"/>
    <property type="match status" value="1"/>
</dbReference>
<protein>
    <submittedName>
        <fullName evidence="1">Transcriptional regulator, BadM/Rrf2 family</fullName>
    </submittedName>
</protein>
<dbReference type="RefSeq" id="WP_092721639.1">
    <property type="nucleotide sequence ID" value="NZ_FNNO01000001.1"/>
</dbReference>
<dbReference type="PANTHER" id="PTHR33221">
    <property type="entry name" value="WINGED HELIX-TURN-HELIX TRANSCRIPTIONAL REGULATOR, RRF2 FAMILY"/>
    <property type="match status" value="1"/>
</dbReference>
<organism evidence="1 2">
    <name type="scientific">Hydrobacter penzbergensis</name>
    <dbReference type="NCBI Taxonomy" id="1235997"/>
    <lineage>
        <taxon>Bacteria</taxon>
        <taxon>Pseudomonadati</taxon>
        <taxon>Bacteroidota</taxon>
        <taxon>Chitinophagia</taxon>
        <taxon>Chitinophagales</taxon>
        <taxon>Chitinophagaceae</taxon>
        <taxon>Hydrobacter</taxon>
    </lineage>
</organism>
<dbReference type="PANTHER" id="PTHR33221:SF15">
    <property type="entry name" value="HTH-TYPE TRANSCRIPTIONAL REGULATOR YWGB-RELATED"/>
    <property type="match status" value="1"/>
</dbReference>
<accession>A0A8X8LCE8</accession>
<keyword evidence="2" id="KW-1185">Reference proteome</keyword>
<dbReference type="PROSITE" id="PS01332">
    <property type="entry name" value="HTH_RRF2_1"/>
    <property type="match status" value="1"/>
</dbReference>
<dbReference type="InterPro" id="IPR036390">
    <property type="entry name" value="WH_DNA-bd_sf"/>
</dbReference>
<name>A0A8X8LCE8_9BACT</name>
<dbReference type="InterPro" id="IPR000944">
    <property type="entry name" value="Tscrpt_reg_Rrf2"/>
</dbReference>
<dbReference type="PROSITE" id="PS51197">
    <property type="entry name" value="HTH_RRF2_2"/>
    <property type="match status" value="1"/>
</dbReference>
<sequence length="144" mass="16100">MFSKTCTYAIRAMLFIARHGEIDNKLGIKEIAGGIDAPEHFIAKILQQLSKKGLVLSLKGPSGGFYLDKKTGKCTLADIVQAVDGDSLFTGCALGLSHCSEQYPCPLHHEFKKIRKEIHEALKSTRLSEFNEELLQQFTYLKNR</sequence>
<dbReference type="GO" id="GO:0005829">
    <property type="term" value="C:cytosol"/>
    <property type="evidence" value="ECO:0007669"/>
    <property type="project" value="TreeGrafter"/>
</dbReference>
<comment type="caution">
    <text evidence="1">The sequence shown here is derived from an EMBL/GenBank/DDBJ whole genome shotgun (WGS) entry which is preliminary data.</text>
</comment>
<dbReference type="InterPro" id="IPR036388">
    <property type="entry name" value="WH-like_DNA-bd_sf"/>
</dbReference>
<reference evidence="1 2" key="1">
    <citation type="submission" date="2016-10" db="EMBL/GenBank/DDBJ databases">
        <authorList>
            <person name="Varghese N."/>
            <person name="Submissions S."/>
        </authorList>
    </citation>
    <scope>NUCLEOTIDE SEQUENCE [LARGE SCALE GENOMIC DNA]</scope>
    <source>
        <strain evidence="1 2">DSM 25353</strain>
    </source>
</reference>
<dbReference type="AlphaFoldDB" id="A0A8X8LCE8"/>
<dbReference type="Proteomes" id="UP000198711">
    <property type="component" value="Unassembled WGS sequence"/>
</dbReference>
<evidence type="ECO:0000313" key="1">
    <source>
        <dbReference type="EMBL" id="SDW20383.1"/>
    </source>
</evidence>
<dbReference type="InterPro" id="IPR030489">
    <property type="entry name" value="TR_Rrf2-type_CS"/>
</dbReference>
<proteinExistence type="predicted"/>
<dbReference type="SUPFAM" id="SSF46785">
    <property type="entry name" value="Winged helix' DNA-binding domain"/>
    <property type="match status" value="1"/>
</dbReference>
<gene>
    <name evidence="1" type="ORF">SAMN05444410_101504</name>
</gene>
<dbReference type="EMBL" id="FNNO01000001">
    <property type="protein sequence ID" value="SDW20383.1"/>
    <property type="molecule type" value="Genomic_DNA"/>
</dbReference>
<dbReference type="Pfam" id="PF02082">
    <property type="entry name" value="Rrf2"/>
    <property type="match status" value="1"/>
</dbReference>
<evidence type="ECO:0000313" key="2">
    <source>
        <dbReference type="Proteomes" id="UP000198711"/>
    </source>
</evidence>
<dbReference type="GO" id="GO:0003700">
    <property type="term" value="F:DNA-binding transcription factor activity"/>
    <property type="evidence" value="ECO:0007669"/>
    <property type="project" value="TreeGrafter"/>
</dbReference>
<dbReference type="NCBIfam" id="TIGR00738">
    <property type="entry name" value="rrf2_super"/>
    <property type="match status" value="1"/>
</dbReference>